<evidence type="ECO:0000313" key="6">
    <source>
        <dbReference type="Proteomes" id="UP001548992"/>
    </source>
</evidence>
<dbReference type="Pfam" id="PF13296">
    <property type="entry name" value="T6SS_Vgr"/>
    <property type="match status" value="1"/>
</dbReference>
<dbReference type="InterPro" id="IPR028244">
    <property type="entry name" value="T6SS_Rhs_Vgr_dom"/>
</dbReference>
<keyword evidence="6" id="KW-1185">Reference proteome</keyword>
<evidence type="ECO:0000259" key="4">
    <source>
        <dbReference type="Pfam" id="PF13296"/>
    </source>
</evidence>
<reference evidence="5 6" key="1">
    <citation type="submission" date="2024-07" db="EMBL/GenBank/DDBJ databases">
        <title>Isolation, whole-genome sequencing, and annotation of five antibiotic-resistant bacteria from environmental samples.</title>
        <authorList>
            <person name="Bedore T."/>
            <person name="Hudson A.O."/>
            <person name="Kumar G."/>
        </authorList>
    </citation>
    <scope>NUCLEOTIDE SEQUENCE [LARGE SCALE GENOMIC DNA]</scope>
    <source>
        <strain evidence="5 6">RIT844</strain>
    </source>
</reference>
<evidence type="ECO:0000259" key="2">
    <source>
        <dbReference type="Pfam" id="PF04717"/>
    </source>
</evidence>
<dbReference type="Gene3D" id="2.40.50.230">
    <property type="entry name" value="Gp5 N-terminal domain"/>
    <property type="match status" value="1"/>
</dbReference>
<dbReference type="RefSeq" id="WP_354466300.1">
    <property type="nucleotide sequence ID" value="NZ_JBEWWF010000001.1"/>
</dbReference>
<dbReference type="Pfam" id="PF04717">
    <property type="entry name" value="Phage_base_V"/>
    <property type="match status" value="1"/>
</dbReference>
<dbReference type="NCBIfam" id="TIGR01646">
    <property type="entry name" value="vgr_GE"/>
    <property type="match status" value="1"/>
</dbReference>
<organism evidence="5 6">
    <name type="scientific">Pantoea leporis</name>
    <dbReference type="NCBI Taxonomy" id="2933780"/>
    <lineage>
        <taxon>Bacteria</taxon>
        <taxon>Pseudomonadati</taxon>
        <taxon>Pseudomonadota</taxon>
        <taxon>Gammaproteobacteria</taxon>
        <taxon>Enterobacterales</taxon>
        <taxon>Erwiniaceae</taxon>
        <taxon>Pantoea</taxon>
    </lineage>
</organism>
<sequence length="833" mass="93767">MEKWLSRFSGQNLYQLDIHNAAVRPDVLRFRGREALSEPFRWDIEFTTDSPVKDELLNKFASLTMRSGKVVHGVITRMEWLSQSADQTHYRVILESRLALMKLTCESRIFQNLSVPELAEQLLRQHGFEGPDFDFRLKREYPARELIIQWQESDLQFLQRILAEVGIWFRSGMNAVTEQETLIFADSQQGYQFDVALPYAELSGLHDGERESVWGVRTWHNVVTGSVRVRDYNYRQAGEPGDADAAVGSDATTTGGHYRYIGPYRNPGEEDETESGRFYARIAHERELKRADYVHLFSNASHLTPGAVLESQGKVIRALQNGVVMTLVTFIASRDSRLHVSVWGMPYSEHFCFRPATLPRPEIVGTHPARIESRNADDIYAHLDETGRYRVKLDVDRLFSESGYSYLWVRLAKPYAGRDYGFHAPLIQGTEVGIAFDGGDPDRPYIAHAFHDSEHPDVVSRDNRSQNILRTPAGNELRMEDKRGSEHIALTTEYGKTQLNQGHITDRQDKPRGSGFELHTDEHGVIRVAKGLFVTADGQTKGVGEVLDMATTLREIEIAIKQIEQLKLVQEQVDALIVDINVQREMFSKRLQPLNELIHFSAPEGVAFSSGEHLQMAAAENIHLNAGGDISAGAMGNVNLMAGEKVGMFAHKEKLSLIAGQGPVKVEAQNAAMKITAAKKLNMSAEQDILFAGKKRIVLIGGGSYLKLEAGRIEYGTEAKYARKTMRTHKAVAREMEVSLPRMGTAHTYSAIYLLTDEQGKILTGTPWRITTPSGQVATGFSDEQGFTLPIYTRAEEEAELHILQKKPQLQEPLWFIGDVSEESFETEYRESK</sequence>
<dbReference type="Gene3D" id="3.55.50.10">
    <property type="entry name" value="Baseplate protein-like domains"/>
    <property type="match status" value="1"/>
</dbReference>
<dbReference type="SUPFAM" id="SSF69255">
    <property type="entry name" value="gp5 N-terminal domain-like"/>
    <property type="match status" value="1"/>
</dbReference>
<dbReference type="InterPro" id="IPR006533">
    <property type="entry name" value="T6SS_Vgr_RhsGE"/>
</dbReference>
<dbReference type="InterPro" id="IPR018769">
    <property type="entry name" value="VgrG2_DUF2345"/>
</dbReference>
<proteinExistence type="inferred from homology"/>
<evidence type="ECO:0000256" key="1">
    <source>
        <dbReference type="ARBA" id="ARBA00005558"/>
    </source>
</evidence>
<dbReference type="Gene3D" id="2.30.110.50">
    <property type="match status" value="2"/>
</dbReference>
<dbReference type="InterPro" id="IPR037026">
    <property type="entry name" value="Vgr_OB-fold_dom_sf"/>
</dbReference>
<comment type="similarity">
    <text evidence="1">Belongs to the VgrG protein family.</text>
</comment>
<dbReference type="Proteomes" id="UP001548992">
    <property type="component" value="Unassembled WGS sequence"/>
</dbReference>
<dbReference type="Pfam" id="PF10106">
    <property type="entry name" value="DUF2345"/>
    <property type="match status" value="1"/>
</dbReference>
<protein>
    <submittedName>
        <fullName evidence="5">Type VI secretion system tip protein VgrG</fullName>
    </submittedName>
</protein>
<dbReference type="EMBL" id="JBEWWF010000001">
    <property type="protein sequence ID" value="MET3075567.1"/>
    <property type="molecule type" value="Genomic_DNA"/>
</dbReference>
<evidence type="ECO:0000313" key="5">
    <source>
        <dbReference type="EMBL" id="MET3075567.1"/>
    </source>
</evidence>
<dbReference type="SUPFAM" id="SSF69279">
    <property type="entry name" value="Phage tail proteins"/>
    <property type="match status" value="2"/>
</dbReference>
<comment type="caution">
    <text evidence="5">The sequence shown here is derived from an EMBL/GenBank/DDBJ whole genome shotgun (WGS) entry which is preliminary data.</text>
</comment>
<dbReference type="InterPro" id="IPR017847">
    <property type="entry name" value="T6SS_RhsGE_Vgr_subset"/>
</dbReference>
<evidence type="ECO:0000259" key="3">
    <source>
        <dbReference type="Pfam" id="PF10106"/>
    </source>
</evidence>
<accession>A0ABV2DWZ6</accession>
<dbReference type="InterPro" id="IPR006531">
    <property type="entry name" value="Gp5/Vgr_OB"/>
</dbReference>
<name>A0ABV2DWZ6_9GAMM</name>
<feature type="domain" description="Putative type VI secretion system Rhs element associated Vgr" evidence="4">
    <location>
        <begin position="470"/>
        <end position="567"/>
    </location>
</feature>
<gene>
    <name evidence="5" type="primary">vgrG</name>
    <name evidence="5" type="ORF">ABXV16_07400</name>
</gene>
<feature type="domain" description="DUF2345" evidence="3">
    <location>
        <begin position="597"/>
        <end position="724"/>
    </location>
</feature>
<dbReference type="NCBIfam" id="TIGR03361">
    <property type="entry name" value="VI_Rhs_Vgr"/>
    <property type="match status" value="1"/>
</dbReference>
<feature type="domain" description="Gp5/Type VI secretion system Vgr protein OB-fold" evidence="2">
    <location>
        <begin position="384"/>
        <end position="449"/>
    </location>
</feature>
<dbReference type="Pfam" id="PF05954">
    <property type="entry name" value="Phage_GPD"/>
    <property type="match status" value="1"/>
</dbReference>